<keyword evidence="1" id="KW-0732">Signal</keyword>
<reference evidence="2 3" key="1">
    <citation type="submission" date="2018-03" db="EMBL/GenBank/DDBJ databases">
        <title>Genomic Encyclopedia of Archaeal and Bacterial Type Strains, Phase II (KMG-II): from individual species to whole genera.</title>
        <authorList>
            <person name="Goeker M."/>
        </authorList>
    </citation>
    <scope>NUCLEOTIDE SEQUENCE [LARGE SCALE GENOMIC DNA]</scope>
    <source>
        <strain evidence="2 3">DSM 100673</strain>
    </source>
</reference>
<evidence type="ECO:0008006" key="4">
    <source>
        <dbReference type="Google" id="ProtNLM"/>
    </source>
</evidence>
<protein>
    <recommendedName>
        <fullName evidence="4">TraB family protein</fullName>
    </recommendedName>
</protein>
<dbReference type="RefSeq" id="WP_106609525.1">
    <property type="nucleotide sequence ID" value="NZ_PYGJ01000012.1"/>
</dbReference>
<organism evidence="2 3">
    <name type="scientific">Shimia abyssi</name>
    <dbReference type="NCBI Taxonomy" id="1662395"/>
    <lineage>
        <taxon>Bacteria</taxon>
        <taxon>Pseudomonadati</taxon>
        <taxon>Pseudomonadota</taxon>
        <taxon>Alphaproteobacteria</taxon>
        <taxon>Rhodobacterales</taxon>
        <taxon>Roseobacteraceae</taxon>
    </lineage>
</organism>
<dbReference type="AlphaFoldDB" id="A0A2P8F907"/>
<evidence type="ECO:0000256" key="1">
    <source>
        <dbReference type="SAM" id="SignalP"/>
    </source>
</evidence>
<comment type="caution">
    <text evidence="2">The sequence shown here is derived from an EMBL/GenBank/DDBJ whole genome shotgun (WGS) entry which is preliminary data.</text>
</comment>
<dbReference type="InterPro" id="IPR002816">
    <property type="entry name" value="TraB/PrgY/GumN_fam"/>
</dbReference>
<proteinExistence type="predicted"/>
<evidence type="ECO:0000313" key="3">
    <source>
        <dbReference type="Proteomes" id="UP000240418"/>
    </source>
</evidence>
<accession>A0A2P8F907</accession>
<feature type="chain" id="PRO_5015159646" description="TraB family protein" evidence="1">
    <location>
        <begin position="20"/>
        <end position="336"/>
    </location>
</feature>
<evidence type="ECO:0000313" key="2">
    <source>
        <dbReference type="EMBL" id="PSL18210.1"/>
    </source>
</evidence>
<dbReference type="OrthoDB" id="9806326at2"/>
<gene>
    <name evidence="2" type="ORF">CLV88_112134</name>
</gene>
<sequence>MTRILLAILFFITSLPVHAACDGPSEFDALPSERRAELEARAANAPFHEGILWQAKKNGHTSYIVGTMHIPDPRHSIVMDRLTSELDAPEQLFMELSHADQQAFQHHLTANPALTLITDGPSLIDRLGDENWAKLQPHLSALGLPGFVAANYQPWFLGMTLSIPPCAMTELREGKPGLDRLIELWSTEANAPVQSLDNTKSLLDLLASDPLHEQVSDFKWSLSLGLPIAGVDSNATLTALYFQEKIQLFWEYTQDKAQDYITTPEDKARLDAITAELQAELINARNLAWVDTLAPELAAAPAVVAVGALHLPGDDGVLNLLSLRGFALTRVPLVQQ</sequence>
<dbReference type="Proteomes" id="UP000240418">
    <property type="component" value="Unassembled WGS sequence"/>
</dbReference>
<name>A0A2P8F907_9RHOB</name>
<keyword evidence="3" id="KW-1185">Reference proteome</keyword>
<dbReference type="PANTHER" id="PTHR40590">
    <property type="entry name" value="CYTOPLASMIC PROTEIN-RELATED"/>
    <property type="match status" value="1"/>
</dbReference>
<dbReference type="CDD" id="cd14789">
    <property type="entry name" value="Tiki"/>
    <property type="match status" value="1"/>
</dbReference>
<dbReference type="Pfam" id="PF01963">
    <property type="entry name" value="TraB_PrgY_gumN"/>
    <property type="match status" value="1"/>
</dbReference>
<dbReference type="PANTHER" id="PTHR40590:SF1">
    <property type="entry name" value="CYTOPLASMIC PROTEIN"/>
    <property type="match status" value="1"/>
</dbReference>
<feature type="signal peptide" evidence="1">
    <location>
        <begin position="1"/>
        <end position="19"/>
    </location>
</feature>
<dbReference type="EMBL" id="PYGJ01000012">
    <property type="protein sequence ID" value="PSL18210.1"/>
    <property type="molecule type" value="Genomic_DNA"/>
</dbReference>
<dbReference type="InterPro" id="IPR047111">
    <property type="entry name" value="YbaP-like"/>
</dbReference>